<dbReference type="VEuPathDB" id="FungiDB:UMAG_05573"/>
<organism evidence="1 2">
    <name type="scientific">Mycosarcoma maydis</name>
    <name type="common">Corn smut fungus</name>
    <name type="synonym">Ustilago maydis</name>
    <dbReference type="NCBI Taxonomy" id="5270"/>
    <lineage>
        <taxon>Eukaryota</taxon>
        <taxon>Fungi</taxon>
        <taxon>Dikarya</taxon>
        <taxon>Basidiomycota</taxon>
        <taxon>Ustilaginomycotina</taxon>
        <taxon>Ustilaginomycetes</taxon>
        <taxon>Ustilaginales</taxon>
        <taxon>Ustilaginaceae</taxon>
        <taxon>Mycosarcoma</taxon>
    </lineage>
</organism>
<evidence type="ECO:0000313" key="2">
    <source>
        <dbReference type="Proteomes" id="UP000000561"/>
    </source>
</evidence>
<dbReference type="Proteomes" id="UP000000561">
    <property type="component" value="Chromosome 18"/>
</dbReference>
<sequence>MQWAKACIGFTRGATPTTCSGIPVSVKRGTTQHKVKRRGVCHYHRNHLTAPVHLFTASSQTRRCYLFLSRTGDDPKCLIKDHKHHPSAHVSEHASTQLSDMGIGTIWNSSFFKRRAVAHSVTRNKHFGCVEDKRHIVKRIMSQSNSGGLHTGKGAARRRLSFTKRLEIQRRIQGS</sequence>
<dbReference type="InParanoid" id="A0A0D1DVT7"/>
<dbReference type="RefSeq" id="XP_011391879.1">
    <property type="nucleotide sequence ID" value="XM_011393577.1"/>
</dbReference>
<reference evidence="1 2" key="1">
    <citation type="journal article" date="2006" name="Nature">
        <title>Insights from the genome of the biotrophic fungal plant pathogen Ustilago maydis.</title>
        <authorList>
            <person name="Kamper J."/>
            <person name="Kahmann R."/>
            <person name="Bolker M."/>
            <person name="Ma L.J."/>
            <person name="Brefort T."/>
            <person name="Saville B.J."/>
            <person name="Banuett F."/>
            <person name="Kronstad J.W."/>
            <person name="Gold S.E."/>
            <person name="Muller O."/>
            <person name="Perlin M.H."/>
            <person name="Wosten H.A."/>
            <person name="de Vries R."/>
            <person name="Ruiz-Herrera J."/>
            <person name="Reynaga-Pena C.G."/>
            <person name="Snetselaar K."/>
            <person name="McCann M."/>
            <person name="Perez-Martin J."/>
            <person name="Feldbrugge M."/>
            <person name="Basse C.W."/>
            <person name="Steinberg G."/>
            <person name="Ibeas J.I."/>
            <person name="Holloman W."/>
            <person name="Guzman P."/>
            <person name="Farman M."/>
            <person name="Stajich J.E."/>
            <person name="Sentandreu R."/>
            <person name="Gonzalez-Prieto J.M."/>
            <person name="Kennell J.C."/>
            <person name="Molina L."/>
            <person name="Schirawski J."/>
            <person name="Mendoza-Mendoza A."/>
            <person name="Greilinger D."/>
            <person name="Munch K."/>
            <person name="Rossel N."/>
            <person name="Scherer M."/>
            <person name="Vranes M."/>
            <person name="Ladendorf O."/>
            <person name="Vincon V."/>
            <person name="Fuchs U."/>
            <person name="Sandrock B."/>
            <person name="Meng S."/>
            <person name="Ho E.C."/>
            <person name="Cahill M.J."/>
            <person name="Boyce K.J."/>
            <person name="Klose J."/>
            <person name="Klosterman S.J."/>
            <person name="Deelstra H.J."/>
            <person name="Ortiz-Castellanos L."/>
            <person name="Li W."/>
            <person name="Sanchez-Alonso P."/>
            <person name="Schreier P.H."/>
            <person name="Hauser-Hahn I."/>
            <person name="Vaupel M."/>
            <person name="Koopmann E."/>
            <person name="Friedrich G."/>
            <person name="Voss H."/>
            <person name="Schluter T."/>
            <person name="Margolis J."/>
            <person name="Platt D."/>
            <person name="Swimmer C."/>
            <person name="Gnirke A."/>
            <person name="Chen F."/>
            <person name="Vysotskaia V."/>
            <person name="Mannhaupt G."/>
            <person name="Guldener U."/>
            <person name="Munsterkotter M."/>
            <person name="Haase D."/>
            <person name="Oesterheld M."/>
            <person name="Mewes H.W."/>
            <person name="Mauceli E.W."/>
            <person name="DeCaprio D."/>
            <person name="Wade C.M."/>
            <person name="Butler J."/>
            <person name="Young S."/>
            <person name="Jaffe D.B."/>
            <person name="Calvo S."/>
            <person name="Nusbaum C."/>
            <person name="Galagan J."/>
            <person name="Birren B.W."/>
        </authorList>
    </citation>
    <scope>NUCLEOTIDE SEQUENCE [LARGE SCALE GENOMIC DNA]</scope>
    <source>
        <strain evidence="2">DSM 14603 / FGSC 9021 / UM521</strain>
    </source>
</reference>
<gene>
    <name evidence="1" type="ORF">UMAG_05573</name>
</gene>
<protein>
    <submittedName>
        <fullName evidence="1">Uncharacterized protein</fullName>
    </submittedName>
</protein>
<name>A0A0D1DVT7_MYCMD</name>
<accession>A0A0D1DVT7</accession>
<dbReference type="GeneID" id="23565428"/>
<keyword evidence="2" id="KW-1185">Reference proteome</keyword>
<proteinExistence type="predicted"/>
<evidence type="ECO:0000313" key="1">
    <source>
        <dbReference type="EMBL" id="KIS66585.1"/>
    </source>
</evidence>
<dbReference type="KEGG" id="uma:UMAG_05573"/>
<dbReference type="EMBL" id="CM003157">
    <property type="protein sequence ID" value="KIS66585.1"/>
    <property type="molecule type" value="Genomic_DNA"/>
</dbReference>
<dbReference type="AlphaFoldDB" id="A0A0D1DVT7"/>